<name>A0A955RPD3_UNCKA</name>
<dbReference type="EMBL" id="JAGQKX010000063">
    <property type="protein sequence ID" value="MCA9390296.1"/>
    <property type="molecule type" value="Genomic_DNA"/>
</dbReference>
<dbReference type="Pfam" id="PF08282">
    <property type="entry name" value="Hydrolase_3"/>
    <property type="match status" value="1"/>
</dbReference>
<evidence type="ECO:0000313" key="2">
    <source>
        <dbReference type="Proteomes" id="UP000701698"/>
    </source>
</evidence>
<dbReference type="Gene3D" id="3.40.50.1000">
    <property type="entry name" value="HAD superfamily/HAD-like"/>
    <property type="match status" value="1"/>
</dbReference>
<organism evidence="1 2">
    <name type="scientific">candidate division WWE3 bacterium</name>
    <dbReference type="NCBI Taxonomy" id="2053526"/>
    <lineage>
        <taxon>Bacteria</taxon>
        <taxon>Katanobacteria</taxon>
    </lineage>
</organism>
<evidence type="ECO:0000313" key="1">
    <source>
        <dbReference type="EMBL" id="MCA9390296.1"/>
    </source>
</evidence>
<keyword evidence="1" id="KW-0378">Hydrolase</keyword>
<reference evidence="1" key="2">
    <citation type="journal article" date="2021" name="Microbiome">
        <title>Successional dynamics and alternative stable states in a saline activated sludge microbial community over 9 years.</title>
        <authorList>
            <person name="Wang Y."/>
            <person name="Ye J."/>
            <person name="Ju F."/>
            <person name="Liu L."/>
            <person name="Boyd J.A."/>
            <person name="Deng Y."/>
            <person name="Parks D.H."/>
            <person name="Jiang X."/>
            <person name="Yin X."/>
            <person name="Woodcroft B.J."/>
            <person name="Tyson G.W."/>
            <person name="Hugenholtz P."/>
            <person name="Polz M.F."/>
            <person name="Zhang T."/>
        </authorList>
    </citation>
    <scope>NUCLEOTIDE SEQUENCE</scope>
    <source>
        <strain evidence="1">HKST-UBA01</strain>
    </source>
</reference>
<dbReference type="AlphaFoldDB" id="A0A955RPD3"/>
<comment type="caution">
    <text evidence="1">The sequence shown here is derived from an EMBL/GenBank/DDBJ whole genome shotgun (WGS) entry which is preliminary data.</text>
</comment>
<dbReference type="Proteomes" id="UP000701698">
    <property type="component" value="Unassembled WGS sequence"/>
</dbReference>
<dbReference type="SUPFAM" id="SSF56784">
    <property type="entry name" value="HAD-like"/>
    <property type="match status" value="1"/>
</dbReference>
<sequence>MRNDMTLLPKLIIFGLDSVLLPPRTSLSGDVHLYQPTVEKIALLKSQGVIVTVATGRGITRLSEVVDTLLPNTAVICEDVKLYNYQDKTLISTECFQPEEIDQIGSIIQSGVVEFCGFCPEGDSKYIFWFSDTAQEEKITQVLGSIIKKSTYDIDVFVDLAKKEKAAHIPMKVSQSPSMPDGLNWKYNPSLQMVDIDPSVCESGYGLRKICEFVG</sequence>
<dbReference type="GO" id="GO:0016787">
    <property type="term" value="F:hydrolase activity"/>
    <property type="evidence" value="ECO:0007669"/>
    <property type="project" value="UniProtKB-KW"/>
</dbReference>
<dbReference type="Gene3D" id="3.30.1240.10">
    <property type="match status" value="1"/>
</dbReference>
<reference evidence="1" key="1">
    <citation type="submission" date="2020-04" db="EMBL/GenBank/DDBJ databases">
        <authorList>
            <person name="Zhang T."/>
        </authorList>
    </citation>
    <scope>NUCLEOTIDE SEQUENCE</scope>
    <source>
        <strain evidence="1">HKST-UBA01</strain>
    </source>
</reference>
<accession>A0A955RPD3</accession>
<protein>
    <submittedName>
        <fullName evidence="1">HAD hydrolase family protein</fullName>
    </submittedName>
</protein>
<dbReference type="InterPro" id="IPR036412">
    <property type="entry name" value="HAD-like_sf"/>
</dbReference>
<feature type="non-terminal residue" evidence="1">
    <location>
        <position position="215"/>
    </location>
</feature>
<gene>
    <name evidence="1" type="ORF">KC571_02725</name>
</gene>
<proteinExistence type="predicted"/>
<dbReference type="InterPro" id="IPR023214">
    <property type="entry name" value="HAD_sf"/>
</dbReference>